<dbReference type="InterPro" id="IPR057291">
    <property type="entry name" value="CHX17_2nd"/>
</dbReference>
<dbReference type="Pfam" id="PF00999">
    <property type="entry name" value="Na_H_Exchanger"/>
    <property type="match status" value="1"/>
</dbReference>
<feature type="transmembrane region" description="Helical" evidence="10">
    <location>
        <begin position="308"/>
        <end position="328"/>
    </location>
</feature>
<comment type="subcellular location">
    <subcellularLocation>
        <location evidence="1">Membrane</location>
        <topology evidence="1">Multi-pass membrane protein</topology>
    </subcellularLocation>
</comment>
<dbReference type="GO" id="GO:0006813">
    <property type="term" value="P:potassium ion transport"/>
    <property type="evidence" value="ECO:0007669"/>
    <property type="project" value="UniProtKB-KW"/>
</dbReference>
<dbReference type="Gramene" id="PRQ59543">
    <property type="protein sequence ID" value="PRQ59543"/>
    <property type="gene ID" value="RchiOBHm_Chr1g0371341"/>
</dbReference>
<feature type="domain" description="Cation/H(+) antiporter central" evidence="12">
    <location>
        <begin position="417"/>
        <end position="550"/>
    </location>
</feature>
<evidence type="ECO:0000256" key="8">
    <source>
        <dbReference type="ARBA" id="ARBA00023136"/>
    </source>
</evidence>
<evidence type="ECO:0000256" key="1">
    <source>
        <dbReference type="ARBA" id="ARBA00004141"/>
    </source>
</evidence>
<keyword evidence="8 10" id="KW-0472">Membrane</keyword>
<evidence type="ECO:0000259" key="13">
    <source>
        <dbReference type="Pfam" id="PF23259"/>
    </source>
</evidence>
<accession>A0A2P6SLK2</accession>
<feature type="transmembrane region" description="Helical" evidence="10">
    <location>
        <begin position="61"/>
        <end position="83"/>
    </location>
</feature>
<keyword evidence="2" id="KW-0813">Transport</keyword>
<feature type="transmembrane region" description="Helical" evidence="10">
    <location>
        <begin position="161"/>
        <end position="178"/>
    </location>
</feature>
<evidence type="ECO:0000256" key="5">
    <source>
        <dbReference type="ARBA" id="ARBA00022958"/>
    </source>
</evidence>
<dbReference type="STRING" id="74649.A0A2P6SLK2"/>
<dbReference type="GO" id="GO:0016020">
    <property type="term" value="C:membrane"/>
    <property type="evidence" value="ECO:0007669"/>
    <property type="project" value="UniProtKB-SubCell"/>
</dbReference>
<feature type="transmembrane region" description="Helical" evidence="10">
    <location>
        <begin position="127"/>
        <end position="149"/>
    </location>
</feature>
<dbReference type="Proteomes" id="UP000238479">
    <property type="component" value="Chromosome 1"/>
</dbReference>
<dbReference type="OMA" id="CIHNQEN"/>
<evidence type="ECO:0000256" key="9">
    <source>
        <dbReference type="ARBA" id="ARBA00038341"/>
    </source>
</evidence>
<protein>
    <submittedName>
        <fullName evidence="14">Putative cation/H+ exchanger</fullName>
    </submittedName>
</protein>
<evidence type="ECO:0000256" key="3">
    <source>
        <dbReference type="ARBA" id="ARBA00022538"/>
    </source>
</evidence>
<keyword evidence="15" id="KW-1185">Reference proteome</keyword>
<dbReference type="InterPro" id="IPR006153">
    <property type="entry name" value="Cation/H_exchanger_TM"/>
</dbReference>
<dbReference type="GO" id="GO:0006885">
    <property type="term" value="P:regulation of pH"/>
    <property type="evidence" value="ECO:0007669"/>
    <property type="project" value="TreeGrafter"/>
</dbReference>
<dbReference type="GO" id="GO:0012505">
    <property type="term" value="C:endomembrane system"/>
    <property type="evidence" value="ECO:0007669"/>
    <property type="project" value="TreeGrafter"/>
</dbReference>
<dbReference type="Pfam" id="PF23256">
    <property type="entry name" value="CHX17_2nd"/>
    <property type="match status" value="1"/>
</dbReference>
<dbReference type="PANTHER" id="PTHR32468">
    <property type="entry name" value="CATION/H + ANTIPORTER"/>
    <property type="match status" value="1"/>
</dbReference>
<evidence type="ECO:0000256" key="10">
    <source>
        <dbReference type="SAM" id="Phobius"/>
    </source>
</evidence>
<evidence type="ECO:0000259" key="11">
    <source>
        <dbReference type="Pfam" id="PF00999"/>
    </source>
</evidence>
<feature type="transmembrane region" description="Helical" evidence="10">
    <location>
        <begin position="277"/>
        <end position="301"/>
    </location>
</feature>
<evidence type="ECO:0000256" key="6">
    <source>
        <dbReference type="ARBA" id="ARBA00022989"/>
    </source>
</evidence>
<evidence type="ECO:0000313" key="15">
    <source>
        <dbReference type="Proteomes" id="UP000238479"/>
    </source>
</evidence>
<dbReference type="Gene3D" id="1.20.1530.20">
    <property type="match status" value="1"/>
</dbReference>
<dbReference type="GO" id="GO:1902600">
    <property type="term" value="P:proton transmembrane transport"/>
    <property type="evidence" value="ECO:0007669"/>
    <property type="project" value="InterPro"/>
</dbReference>
<evidence type="ECO:0000313" key="14">
    <source>
        <dbReference type="EMBL" id="PRQ59543.1"/>
    </source>
</evidence>
<feature type="transmembrane region" description="Helical" evidence="10">
    <location>
        <begin position="340"/>
        <end position="362"/>
    </location>
</feature>
<evidence type="ECO:0000259" key="12">
    <source>
        <dbReference type="Pfam" id="PF23256"/>
    </source>
</evidence>
<feature type="domain" description="Cation/H+ exchanger transmembrane" evidence="11">
    <location>
        <begin position="1"/>
        <end position="357"/>
    </location>
</feature>
<feature type="domain" description="Cation/H(+) antiporter C-terminal" evidence="13">
    <location>
        <begin position="560"/>
        <end position="700"/>
    </location>
</feature>
<dbReference type="Pfam" id="PF23259">
    <property type="entry name" value="CHX17_C"/>
    <property type="match status" value="1"/>
</dbReference>
<dbReference type="AlphaFoldDB" id="A0A2P6SLK2"/>
<feature type="transmembrane region" description="Helical" evidence="10">
    <location>
        <begin position="199"/>
        <end position="216"/>
    </location>
</feature>
<feature type="transmembrane region" description="Helical" evidence="10">
    <location>
        <begin position="95"/>
        <end position="115"/>
    </location>
</feature>
<organism evidence="14 15">
    <name type="scientific">Rosa chinensis</name>
    <name type="common">China rose</name>
    <dbReference type="NCBI Taxonomy" id="74649"/>
    <lineage>
        <taxon>Eukaryota</taxon>
        <taxon>Viridiplantae</taxon>
        <taxon>Streptophyta</taxon>
        <taxon>Embryophyta</taxon>
        <taxon>Tracheophyta</taxon>
        <taxon>Spermatophyta</taxon>
        <taxon>Magnoliopsida</taxon>
        <taxon>eudicotyledons</taxon>
        <taxon>Gunneridae</taxon>
        <taxon>Pentapetalae</taxon>
        <taxon>rosids</taxon>
        <taxon>fabids</taxon>
        <taxon>Rosales</taxon>
        <taxon>Rosaceae</taxon>
        <taxon>Rosoideae</taxon>
        <taxon>Rosoideae incertae sedis</taxon>
        <taxon>Rosa</taxon>
    </lineage>
</organism>
<dbReference type="InterPro" id="IPR050794">
    <property type="entry name" value="CPA2_transporter"/>
</dbReference>
<evidence type="ECO:0000256" key="4">
    <source>
        <dbReference type="ARBA" id="ARBA00022692"/>
    </source>
</evidence>
<dbReference type="PANTHER" id="PTHR32468:SF35">
    <property type="entry name" value="CATION_H+ EXCHANGER DOMAIN-CONTAINING PROTEIN"/>
    <property type="match status" value="1"/>
</dbReference>
<keyword evidence="4 10" id="KW-0812">Transmembrane</keyword>
<dbReference type="InterPro" id="IPR057290">
    <property type="entry name" value="CHX17_C"/>
</dbReference>
<reference evidence="14 15" key="1">
    <citation type="journal article" date="2018" name="Nat. Genet.">
        <title>The Rosa genome provides new insights in the design of modern roses.</title>
        <authorList>
            <person name="Bendahmane M."/>
        </authorList>
    </citation>
    <scope>NUCLEOTIDE SEQUENCE [LARGE SCALE GENOMIC DNA]</scope>
    <source>
        <strain evidence="15">cv. Old Blush</strain>
    </source>
</reference>
<dbReference type="EMBL" id="PDCK01000039">
    <property type="protein sequence ID" value="PRQ59543.1"/>
    <property type="molecule type" value="Genomic_DNA"/>
</dbReference>
<keyword evidence="7" id="KW-0406">Ion transport</keyword>
<gene>
    <name evidence="14" type="ORF">RchiOBHm_Chr1g0371341</name>
</gene>
<comment type="similarity">
    <text evidence="9">Belongs to the monovalent cation:proton antiporter 2 (CPA2) transporter (TC 2.A.37) family. CHX (TC 2.A.37.4) subfamily.</text>
</comment>
<keyword evidence="5" id="KW-0630">Potassium</keyword>
<dbReference type="GO" id="GO:0015297">
    <property type="term" value="F:antiporter activity"/>
    <property type="evidence" value="ECO:0007669"/>
    <property type="project" value="InterPro"/>
</dbReference>
<dbReference type="InterPro" id="IPR038770">
    <property type="entry name" value="Na+/solute_symporter_sf"/>
</dbReference>
<proteinExistence type="inferred from homology"/>
<evidence type="ECO:0000256" key="2">
    <source>
        <dbReference type="ARBA" id="ARBA00022448"/>
    </source>
</evidence>
<comment type="caution">
    <text evidence="14">The sequence shown here is derived from an EMBL/GenBank/DDBJ whole genome shotgun (WGS) entry which is preliminary data.</text>
</comment>
<name>A0A2P6SLK2_ROSCH</name>
<keyword evidence="6 10" id="KW-1133">Transmembrane helix</keyword>
<feature type="transmembrane region" description="Helical" evidence="10">
    <location>
        <begin position="17"/>
        <end position="40"/>
    </location>
</feature>
<sequence length="742" mass="81617">MVFGPSLLGNLKKISDILFPVKGIIVLETLATWGLTFFLFSMGVKMDAEGIVRPQRKCLAIGTSMFLCTLILPQGLTFLLMRYVPKLDRSLRNSLPFLSATQALTSSAVIGCLLTELKILNTDIGRTAVSTAIFSDAIGITMSAIAIAISDKRTKNSIIPWLAVLQAAVLVLVILLVARPIMMWIRNQAQERKSVRESHIFIIFVLVLVFAFLSEISSQHYVLGPLAFGFTIPAGPPLGSAVVAKVDTLATGLFYPTYLAVTGLKTNIYTIDPRSSWVLGVVFLFASVVKIGAVMLPACYYEQTIREAFVLGLILNAKGITELMMFNIWKQTKLLSDQEYALAVIYVVAITAVVTPLIKILYDPSNKFSATKRSTIQHLKRETELRIMACIHSQDNIPTMVNVLEVSNATEENPVAVIALILVELVGRITPVLIAHHPNVNLNTSVNSSTSNSNKIIKGLSQYAEYNERRASLQPFTSISHYPTMHEDIVRIAFEKKAHIVILPFHKHYAIDGTIGLVNRAHQSLNINVIEKAPCSVGILIDRGILGGSVSVLNSQFIFHVAVIFLGGVDDAEALAYGSRMSSHPNVDLTVARFLLFGEENCKERKQDSDLLEEYRRANAGNERFVVVEEVVKDGAKLSSVISSMVDCFDLMLVGMHHQDSPLLSGIGDWSECPELGIIGDMLSSADFQCSLSVLVVQQQRISGKPISRTAKPVDKQPLIHDVPVEQMRGSWTITVNENDRK</sequence>
<keyword evidence="3" id="KW-0633">Potassium transport</keyword>
<evidence type="ECO:0000256" key="7">
    <source>
        <dbReference type="ARBA" id="ARBA00023065"/>
    </source>
</evidence>